<keyword evidence="2" id="KW-1003">Cell membrane</keyword>
<accession>A0A9N9WTA0</accession>
<gene>
    <name evidence="11" type="ORF">CHIRRI_LOCUS6182</name>
</gene>
<evidence type="ECO:0000256" key="8">
    <source>
        <dbReference type="SAM" id="Phobius"/>
    </source>
</evidence>
<evidence type="ECO:0000256" key="2">
    <source>
        <dbReference type="ARBA" id="ARBA00022475"/>
    </source>
</evidence>
<reference evidence="11" key="1">
    <citation type="submission" date="2022-01" db="EMBL/GenBank/DDBJ databases">
        <authorList>
            <person name="King R."/>
        </authorList>
    </citation>
    <scope>NUCLEOTIDE SEQUENCE</scope>
</reference>
<evidence type="ECO:0000256" key="3">
    <source>
        <dbReference type="ARBA" id="ARBA00022692"/>
    </source>
</evidence>
<evidence type="ECO:0000313" key="11">
    <source>
        <dbReference type="EMBL" id="CAG9803281.1"/>
    </source>
</evidence>
<evidence type="ECO:0000256" key="9">
    <source>
        <dbReference type="SAM" id="SignalP"/>
    </source>
</evidence>
<feature type="domain" description="Putative ionotropic receptor ligand binding" evidence="10">
    <location>
        <begin position="64"/>
        <end position="197"/>
    </location>
</feature>
<evidence type="ECO:0000313" key="12">
    <source>
        <dbReference type="Proteomes" id="UP001153620"/>
    </source>
</evidence>
<keyword evidence="12" id="KW-1185">Reference proteome</keyword>
<evidence type="ECO:0000256" key="6">
    <source>
        <dbReference type="ARBA" id="ARBA00023170"/>
    </source>
</evidence>
<dbReference type="Pfam" id="PF24061">
    <property type="entry name" value="LBD_receptor"/>
    <property type="match status" value="1"/>
</dbReference>
<feature type="transmembrane region" description="Helical" evidence="8">
    <location>
        <begin position="442"/>
        <end position="465"/>
    </location>
</feature>
<keyword evidence="3 8" id="KW-0812">Transmembrane</keyword>
<proteinExistence type="predicted"/>
<evidence type="ECO:0000256" key="1">
    <source>
        <dbReference type="ARBA" id="ARBA00004651"/>
    </source>
</evidence>
<dbReference type="AlphaFoldDB" id="A0A9N9WTA0"/>
<dbReference type="InterPro" id="IPR056198">
    <property type="entry name" value="LBD_receptor"/>
</dbReference>
<dbReference type="PANTHER" id="PTHR42643:SF30">
    <property type="entry name" value="IONOTROPIC RECEPTOR 40A-RELATED"/>
    <property type="match status" value="1"/>
</dbReference>
<dbReference type="OrthoDB" id="7776976at2759"/>
<sequence>MDIKTFLKILLIPFVFGMNISYPELSREIKNLVEAFKIIRNDLRQTFNTKGCALLTIADPEYEENHEGIKSKLIKSVINYETLRLRDIKLLAPKTIKFSIILVDNMKVFRESKKFINSEVLQYSGYHIVIMLDVNMTDVQEIFTKFWSKNIYNVVVLMNIYEETLLLTFEPFNNSENCRKVSVKVVNSFQNGKFINKFGSWKKFQNLNHCPITVTTCTDSIAVFKKTLPDGSYVINGYEYEMIQFIAILLNFSLKITDKATSKKLRKNVVDDIFDISLVIRSAYQGSLYKFLQSDGRHKEPQTIDELIDKKYTFVLAKSNTDIVKDSHPKMYSASYILKENDEPDLLLNRLQRTASFASKKVPMNYSMTQNSFPYKLCKEQFLTLNIVMFYNKNFFLKSAIDEVIQQISMHGFMDHWIKDYDKTDKWKFIDREPSVMTFDHLTGSFCLLLIGYVLSALAFVLEILNLKWKRFVT</sequence>
<dbReference type="SUPFAM" id="SSF53850">
    <property type="entry name" value="Periplasmic binding protein-like II"/>
    <property type="match status" value="1"/>
</dbReference>
<dbReference type="InterPro" id="IPR052192">
    <property type="entry name" value="Insect_Ionotropic_Sensory_Rcpt"/>
</dbReference>
<dbReference type="GO" id="GO:0005886">
    <property type="term" value="C:plasma membrane"/>
    <property type="evidence" value="ECO:0007669"/>
    <property type="project" value="UniProtKB-SubCell"/>
</dbReference>
<feature type="signal peptide" evidence="9">
    <location>
        <begin position="1"/>
        <end position="17"/>
    </location>
</feature>
<feature type="chain" id="PRO_5040176728" description="Putative ionotropic receptor ligand binding domain-containing protein" evidence="9">
    <location>
        <begin position="18"/>
        <end position="474"/>
    </location>
</feature>
<evidence type="ECO:0000259" key="10">
    <source>
        <dbReference type="Pfam" id="PF24061"/>
    </source>
</evidence>
<dbReference type="EMBL" id="OU895878">
    <property type="protein sequence ID" value="CAG9803281.1"/>
    <property type="molecule type" value="Genomic_DNA"/>
</dbReference>
<organism evidence="11 12">
    <name type="scientific">Chironomus riparius</name>
    <dbReference type="NCBI Taxonomy" id="315576"/>
    <lineage>
        <taxon>Eukaryota</taxon>
        <taxon>Metazoa</taxon>
        <taxon>Ecdysozoa</taxon>
        <taxon>Arthropoda</taxon>
        <taxon>Hexapoda</taxon>
        <taxon>Insecta</taxon>
        <taxon>Pterygota</taxon>
        <taxon>Neoptera</taxon>
        <taxon>Endopterygota</taxon>
        <taxon>Diptera</taxon>
        <taxon>Nematocera</taxon>
        <taxon>Chironomoidea</taxon>
        <taxon>Chironomidae</taxon>
        <taxon>Chironominae</taxon>
        <taxon>Chironomus</taxon>
    </lineage>
</organism>
<keyword evidence="5 8" id="KW-0472">Membrane</keyword>
<name>A0A9N9WTA0_9DIPT</name>
<reference evidence="11" key="2">
    <citation type="submission" date="2022-10" db="EMBL/GenBank/DDBJ databases">
        <authorList>
            <consortium name="ENA_rothamsted_submissions"/>
            <consortium name="culmorum"/>
            <person name="King R."/>
        </authorList>
    </citation>
    <scope>NUCLEOTIDE SEQUENCE</scope>
</reference>
<keyword evidence="7" id="KW-0325">Glycoprotein</keyword>
<keyword evidence="6" id="KW-0675">Receptor</keyword>
<keyword evidence="9" id="KW-0732">Signal</keyword>
<evidence type="ECO:0000256" key="4">
    <source>
        <dbReference type="ARBA" id="ARBA00022989"/>
    </source>
</evidence>
<dbReference type="Proteomes" id="UP001153620">
    <property type="component" value="Chromosome 2"/>
</dbReference>
<keyword evidence="4 8" id="KW-1133">Transmembrane helix</keyword>
<dbReference type="PANTHER" id="PTHR42643">
    <property type="entry name" value="IONOTROPIC RECEPTOR 20A-RELATED"/>
    <property type="match status" value="1"/>
</dbReference>
<protein>
    <recommendedName>
        <fullName evidence="10">Putative ionotropic receptor ligand binding domain-containing protein</fullName>
    </recommendedName>
</protein>
<evidence type="ECO:0000256" key="7">
    <source>
        <dbReference type="ARBA" id="ARBA00023180"/>
    </source>
</evidence>
<evidence type="ECO:0000256" key="5">
    <source>
        <dbReference type="ARBA" id="ARBA00023136"/>
    </source>
</evidence>
<comment type="subcellular location">
    <subcellularLocation>
        <location evidence="1">Cell membrane</location>
        <topology evidence="1">Multi-pass membrane protein</topology>
    </subcellularLocation>
</comment>